<sequence>MASGKKVAVVTCSLRPQRLNPLISDYVHKTVAPLFTGIQLESLDIASFNLPIFDEATIPARLPADDPTPHYSREHTKAWSTAVRGYDGFIFRAVVAQEDILSGLRMKPAAASPGLTTSGDMMANRQLAEADERRWREAGVEEQLASMARELVQGLSSE</sequence>
<feature type="domain" description="NADPH-dependent FMN reductase-like" evidence="1">
    <location>
        <begin position="6"/>
        <end position="91"/>
    </location>
</feature>
<dbReference type="InterPro" id="IPR005025">
    <property type="entry name" value="FMN_Rdtase-like_dom"/>
</dbReference>
<dbReference type="AlphaFoldDB" id="A0A0F7ZQH6"/>
<dbReference type="Gene3D" id="3.40.50.360">
    <property type="match status" value="1"/>
</dbReference>
<dbReference type="Proteomes" id="UP000054481">
    <property type="component" value="Unassembled WGS sequence"/>
</dbReference>
<name>A0A0F7ZQH6_9HYPO</name>
<proteinExistence type="predicted"/>
<evidence type="ECO:0000259" key="1">
    <source>
        <dbReference type="Pfam" id="PF03358"/>
    </source>
</evidence>
<organism evidence="2 3">
    <name type="scientific">Hirsutella minnesotensis 3608</name>
    <dbReference type="NCBI Taxonomy" id="1043627"/>
    <lineage>
        <taxon>Eukaryota</taxon>
        <taxon>Fungi</taxon>
        <taxon>Dikarya</taxon>
        <taxon>Ascomycota</taxon>
        <taxon>Pezizomycotina</taxon>
        <taxon>Sordariomycetes</taxon>
        <taxon>Hypocreomycetidae</taxon>
        <taxon>Hypocreales</taxon>
        <taxon>Ophiocordycipitaceae</taxon>
        <taxon>Hirsutella</taxon>
    </lineage>
</organism>
<evidence type="ECO:0000313" key="3">
    <source>
        <dbReference type="Proteomes" id="UP000054481"/>
    </source>
</evidence>
<accession>A0A0F7ZQH6</accession>
<dbReference type="GO" id="GO:0016491">
    <property type="term" value="F:oxidoreductase activity"/>
    <property type="evidence" value="ECO:0007669"/>
    <property type="project" value="InterPro"/>
</dbReference>
<dbReference type="EMBL" id="KQ030508">
    <property type="protein sequence ID" value="KJZ77265.1"/>
    <property type="molecule type" value="Genomic_DNA"/>
</dbReference>
<reference evidence="2 3" key="1">
    <citation type="journal article" date="2014" name="Genome Biol. Evol.">
        <title>Comparative genomics and transcriptomics analyses reveal divergent lifestyle features of nematode endoparasitic fungus Hirsutella minnesotensis.</title>
        <authorList>
            <person name="Lai Y."/>
            <person name="Liu K."/>
            <person name="Zhang X."/>
            <person name="Zhang X."/>
            <person name="Li K."/>
            <person name="Wang N."/>
            <person name="Shu C."/>
            <person name="Wu Y."/>
            <person name="Wang C."/>
            <person name="Bushley K.E."/>
            <person name="Xiang M."/>
            <person name="Liu X."/>
        </authorList>
    </citation>
    <scope>NUCLEOTIDE SEQUENCE [LARGE SCALE GENOMIC DNA]</scope>
    <source>
        <strain evidence="2 3">3608</strain>
    </source>
</reference>
<dbReference type="Pfam" id="PF03358">
    <property type="entry name" value="FMN_red"/>
    <property type="match status" value="1"/>
</dbReference>
<dbReference type="SUPFAM" id="SSF52218">
    <property type="entry name" value="Flavoproteins"/>
    <property type="match status" value="1"/>
</dbReference>
<dbReference type="OrthoDB" id="68575at2759"/>
<evidence type="ECO:0000313" key="2">
    <source>
        <dbReference type="EMBL" id="KJZ77265.1"/>
    </source>
</evidence>
<keyword evidence="3" id="KW-1185">Reference proteome</keyword>
<protein>
    <recommendedName>
        <fullName evidence="1">NADPH-dependent FMN reductase-like domain-containing protein</fullName>
    </recommendedName>
</protein>
<dbReference type="InterPro" id="IPR029039">
    <property type="entry name" value="Flavoprotein-like_sf"/>
</dbReference>
<gene>
    <name evidence="2" type="ORF">HIM_03586</name>
</gene>